<evidence type="ECO:0000313" key="2">
    <source>
        <dbReference type="EMBL" id="ANZ48875.1"/>
    </source>
</evidence>
<dbReference type="OrthoDB" id="2530at10239"/>
<dbReference type="SUPFAM" id="SSF64484">
    <property type="entry name" value="beta and beta-prime subunits of DNA dependent RNA-polymerase"/>
    <property type="match status" value="1"/>
</dbReference>
<dbReference type="GO" id="GO:0000428">
    <property type="term" value="C:DNA-directed RNA polymerase complex"/>
    <property type="evidence" value="ECO:0007669"/>
    <property type="project" value="UniProtKB-KW"/>
</dbReference>
<keyword evidence="2" id="KW-0240">DNA-directed RNA polymerase</keyword>
<accession>A0A1B2ICD4</accession>
<dbReference type="GO" id="GO:0003899">
    <property type="term" value="F:DNA-directed RNA polymerase activity"/>
    <property type="evidence" value="ECO:0007669"/>
    <property type="project" value="InterPro"/>
</dbReference>
<evidence type="ECO:0000259" key="1">
    <source>
        <dbReference type="Pfam" id="PF00623"/>
    </source>
</evidence>
<keyword evidence="2" id="KW-0804">Transcription</keyword>
<evidence type="ECO:0000313" key="3">
    <source>
        <dbReference type="Proteomes" id="UP000201594"/>
    </source>
</evidence>
<dbReference type="EMBL" id="KX397367">
    <property type="protein sequence ID" value="ANZ48875.1"/>
    <property type="molecule type" value="Genomic_DNA"/>
</dbReference>
<dbReference type="RefSeq" id="YP_009278337.1">
    <property type="nucleotide sequence ID" value="NC_031007.1"/>
</dbReference>
<protein>
    <submittedName>
        <fullName evidence="2">Putative DNA-directed RNA polymerase beta subunit</fullName>
    </submittedName>
</protein>
<dbReference type="GO" id="GO:0003677">
    <property type="term" value="F:DNA binding"/>
    <property type="evidence" value="ECO:0007669"/>
    <property type="project" value="InterPro"/>
</dbReference>
<feature type="domain" description="RNA polymerase alpha subunit" evidence="1">
    <location>
        <begin position="406"/>
        <end position="472"/>
    </location>
</feature>
<dbReference type="Proteomes" id="UP000201594">
    <property type="component" value="Segment"/>
</dbReference>
<dbReference type="Gene3D" id="2.40.40.20">
    <property type="match status" value="1"/>
</dbReference>
<gene>
    <name evidence="2" type="ORF">EARLPHILLIPIV_25</name>
</gene>
<dbReference type="GeneID" id="29061629"/>
<dbReference type="GO" id="GO:0006351">
    <property type="term" value="P:DNA-templated transcription"/>
    <property type="evidence" value="ECO:0007669"/>
    <property type="project" value="InterPro"/>
</dbReference>
<reference evidence="2 3" key="1">
    <citation type="submission" date="2016-06" db="EMBL/GenBank/DDBJ databases">
        <authorList>
            <person name="Kjaerup R.B."/>
            <person name="Dalgaard T.S."/>
            <person name="Juul-Madsen H.R."/>
        </authorList>
    </citation>
    <scope>NUCLEOTIDE SEQUENCE [LARGE SCALE GENOMIC DNA]</scope>
</reference>
<sequence length="540" mass="61888">MSEQTAEYYGISGEIENLDNYYFQLMLESRAKGIKPPVVINDIAREFDSSVVTEHIDALLQNRIVNEKLNNTPICSIHCEHPTAHRYNLGNKCPSCGFVVTENRLESEVWLQAPTEMQAFINPRFWLLFNANFGGLTQLKKFERANYTLERGADLMMWLIDPHYKLPDQVPSRMQSAIAVLEENCYVRGMENFYEHHGRVFEILVKKENWDKIMNVGRNTNGEPERDRERWIKFFAEQAGAIFSRHLPIITSKFIVAEETQRGLSVDPVFVGAIDAVKTIASIYTRQTPLDVRFLLGRAIKANRQLAYFYNDLRKETLSQKTGVYRSKVSSTFIPFGGRATISPISEPHSTWDLHAPWRWMVNLMSIDIENKLMSRGYTARECETRIAFACMQYDREIDEILDELIAESPGGKGIMVVMLRNPTLVQLSVETFWITKVIKDVNQCSIRISVRAIKMMNADFDGDQLMVWRPVDKREMDLAMGYRPDNGFMSATNVDEVAHGMVLHNEVISMQNNFLADEEEDTAMGTPLDAVLLEALANH</sequence>
<proteinExistence type="predicted"/>
<dbReference type="InterPro" id="IPR000722">
    <property type="entry name" value="RNA_pol_asu"/>
</dbReference>
<organism evidence="2 3">
    <name type="scientific">Erwinia phage vB_EamM_EarlPhillipIV</name>
    <dbReference type="NCBI Taxonomy" id="1883372"/>
    <lineage>
        <taxon>Viruses</taxon>
        <taxon>Duplodnaviria</taxon>
        <taxon>Heunggongvirae</taxon>
        <taxon>Uroviricota</taxon>
        <taxon>Caudoviricetes</taxon>
        <taxon>Chimalliviridae</taxon>
        <taxon>Derbicusvirus</taxon>
        <taxon>Derbicusvirus derbicus</taxon>
    </lineage>
</organism>
<dbReference type="Pfam" id="PF00623">
    <property type="entry name" value="RNA_pol_Rpb1_2"/>
    <property type="match status" value="1"/>
</dbReference>
<name>A0A1B2ICD4_9CAUD</name>
<dbReference type="KEGG" id="vg:29061629"/>